<feature type="transmembrane region" description="Helical" evidence="8">
    <location>
        <begin position="356"/>
        <end position="379"/>
    </location>
</feature>
<protein>
    <submittedName>
        <fullName evidence="9">Uncharacterized protein</fullName>
    </submittedName>
</protein>
<dbReference type="GO" id="GO:0005886">
    <property type="term" value="C:plasma membrane"/>
    <property type="evidence" value="ECO:0007669"/>
    <property type="project" value="UniProtKB-SubCell"/>
</dbReference>
<proteinExistence type="inferred from homology"/>
<accession>A0A356LM24</accession>
<feature type="transmembrane region" description="Helical" evidence="8">
    <location>
        <begin position="473"/>
        <end position="497"/>
    </location>
</feature>
<comment type="similarity">
    <text evidence="2">Belongs to the lactate permease family.</text>
</comment>
<feature type="transmembrane region" description="Helical" evidence="8">
    <location>
        <begin position="30"/>
        <end position="47"/>
    </location>
</feature>
<feature type="transmembrane region" description="Helical" evidence="8">
    <location>
        <begin position="112"/>
        <end position="141"/>
    </location>
</feature>
<keyword evidence="5 8" id="KW-0812">Transmembrane</keyword>
<dbReference type="GO" id="GO:0015295">
    <property type="term" value="F:solute:proton symporter activity"/>
    <property type="evidence" value="ECO:0007669"/>
    <property type="project" value="TreeGrafter"/>
</dbReference>
<gene>
    <name evidence="9" type="ORF">DD666_21885</name>
</gene>
<dbReference type="InterPro" id="IPR003804">
    <property type="entry name" value="Lactate_perm"/>
</dbReference>
<evidence type="ECO:0000256" key="3">
    <source>
        <dbReference type="ARBA" id="ARBA00022448"/>
    </source>
</evidence>
<comment type="caution">
    <text evidence="9">The sequence shown here is derived from an EMBL/GenBank/DDBJ whole genome shotgun (WGS) entry which is preliminary data.</text>
</comment>
<keyword evidence="3" id="KW-0813">Transport</keyword>
<sequence length="498" mass="52823">MTYFIWSLPALIVLAAIVSGRANATVASVLGLGTAIPVAIFYGPGAFDAAQLTQALLRGLWIGVVIAPYILGGLLFWQVAASGFKARQHAGATQLRSTTKPVAMTSIAKRRLVFFACFLIGPFAEAATGFGVGMLGTIMLLRHLGFAPRHLIIFALLSQSLIPWGAMASGTLLAAAYANLPATQLSMYVAIPVSLLMLVWLSLFWKTARKAGIGSSVWEYFRELLWVATGMVLLLVATRYLGPETALLAAYGPLIVIRYLLDVRPARNEAWRIALKISPYIILIGGLAVTRLVPVLKNTLTTLGRIAPFDNLPAWSPLLHAGTWLIGGALLTAIVRKQTHFLKKEAKSAWFTGQHAVLTVFLFSMMAEVLAASGISGQFATATFNALSEEAILITPILSGMFGVLTNSGNPANSLFLPPQVALAVQAGLSVPAVAALQHVSGTSLGFFSPIRMSIAASLAGGRGQEKGAYMTLFPFALVAMVLLIGFAMSIIAVGTLN</sequence>
<feature type="transmembrane region" description="Helical" evidence="8">
    <location>
        <begin position="59"/>
        <end position="80"/>
    </location>
</feature>
<feature type="transmembrane region" description="Helical" evidence="8">
    <location>
        <begin position="246"/>
        <end position="261"/>
    </location>
</feature>
<comment type="subcellular location">
    <subcellularLocation>
        <location evidence="1">Cell membrane</location>
        <topology evidence="1">Multi-pass membrane protein</topology>
    </subcellularLocation>
</comment>
<dbReference type="AlphaFoldDB" id="A0A356LM24"/>
<keyword evidence="7 8" id="KW-0472">Membrane</keyword>
<evidence type="ECO:0000256" key="2">
    <source>
        <dbReference type="ARBA" id="ARBA00010100"/>
    </source>
</evidence>
<dbReference type="Proteomes" id="UP000264036">
    <property type="component" value="Unassembled WGS sequence"/>
</dbReference>
<evidence type="ECO:0000256" key="6">
    <source>
        <dbReference type="ARBA" id="ARBA00022989"/>
    </source>
</evidence>
<keyword evidence="6 8" id="KW-1133">Transmembrane helix</keyword>
<organism evidence="9 10">
    <name type="scientific">Advenella kashmirensis</name>
    <dbReference type="NCBI Taxonomy" id="310575"/>
    <lineage>
        <taxon>Bacteria</taxon>
        <taxon>Pseudomonadati</taxon>
        <taxon>Pseudomonadota</taxon>
        <taxon>Betaproteobacteria</taxon>
        <taxon>Burkholderiales</taxon>
        <taxon>Alcaligenaceae</taxon>
    </lineage>
</organism>
<feature type="transmembrane region" description="Helical" evidence="8">
    <location>
        <begin position="185"/>
        <end position="204"/>
    </location>
</feature>
<feature type="transmembrane region" description="Helical" evidence="8">
    <location>
        <begin position="273"/>
        <end position="294"/>
    </location>
</feature>
<feature type="transmembrane region" description="Helical" evidence="8">
    <location>
        <begin position="153"/>
        <end position="179"/>
    </location>
</feature>
<evidence type="ECO:0000313" key="10">
    <source>
        <dbReference type="Proteomes" id="UP000264036"/>
    </source>
</evidence>
<dbReference type="PANTHER" id="PTHR30003">
    <property type="entry name" value="L-LACTATE PERMEASE"/>
    <property type="match status" value="1"/>
</dbReference>
<evidence type="ECO:0000256" key="8">
    <source>
        <dbReference type="SAM" id="Phobius"/>
    </source>
</evidence>
<name>A0A356LM24_9BURK</name>
<dbReference type="GO" id="GO:0015129">
    <property type="term" value="F:lactate transmembrane transporter activity"/>
    <property type="evidence" value="ECO:0007669"/>
    <property type="project" value="InterPro"/>
</dbReference>
<dbReference type="PANTHER" id="PTHR30003:SF0">
    <property type="entry name" value="GLYCOLATE PERMEASE GLCA-RELATED"/>
    <property type="match status" value="1"/>
</dbReference>
<evidence type="ECO:0000256" key="7">
    <source>
        <dbReference type="ARBA" id="ARBA00023136"/>
    </source>
</evidence>
<keyword evidence="4" id="KW-1003">Cell membrane</keyword>
<feature type="transmembrane region" description="Helical" evidence="8">
    <location>
        <begin position="224"/>
        <end position="240"/>
    </location>
</feature>
<reference evidence="9 10" key="1">
    <citation type="journal article" date="2018" name="Nat. Biotechnol.">
        <title>A standardized bacterial taxonomy based on genome phylogeny substantially revises the tree of life.</title>
        <authorList>
            <person name="Parks D.H."/>
            <person name="Chuvochina M."/>
            <person name="Waite D.W."/>
            <person name="Rinke C."/>
            <person name="Skarshewski A."/>
            <person name="Chaumeil P.A."/>
            <person name="Hugenholtz P."/>
        </authorList>
    </citation>
    <scope>NUCLEOTIDE SEQUENCE [LARGE SCALE GENOMIC DNA]</scope>
    <source>
        <strain evidence="9">UBA10707</strain>
    </source>
</reference>
<dbReference type="EMBL" id="DOEK01000047">
    <property type="protein sequence ID" value="HBP32047.1"/>
    <property type="molecule type" value="Genomic_DNA"/>
</dbReference>
<evidence type="ECO:0000313" key="9">
    <source>
        <dbReference type="EMBL" id="HBP32047.1"/>
    </source>
</evidence>
<evidence type="ECO:0000256" key="1">
    <source>
        <dbReference type="ARBA" id="ARBA00004651"/>
    </source>
</evidence>
<evidence type="ECO:0000256" key="4">
    <source>
        <dbReference type="ARBA" id="ARBA00022475"/>
    </source>
</evidence>
<feature type="transmembrane region" description="Helical" evidence="8">
    <location>
        <begin position="314"/>
        <end position="335"/>
    </location>
</feature>
<evidence type="ECO:0000256" key="5">
    <source>
        <dbReference type="ARBA" id="ARBA00022692"/>
    </source>
</evidence>